<accession>A0A1V9F868</accession>
<name>A0A1V9F868_9BACT</name>
<dbReference type="EMBL" id="LVXG01000003">
    <property type="protein sequence ID" value="OQP54599.1"/>
    <property type="molecule type" value="Genomic_DNA"/>
</dbReference>
<evidence type="ECO:0000313" key="1">
    <source>
        <dbReference type="EMBL" id="OQP54599.1"/>
    </source>
</evidence>
<dbReference type="AlphaFoldDB" id="A0A1V9F868"/>
<protein>
    <submittedName>
        <fullName evidence="1">Uncharacterized protein</fullName>
    </submittedName>
</protein>
<dbReference type="OrthoDB" id="982884at2"/>
<organism evidence="1 2">
    <name type="scientific">Niastella yeongjuensis</name>
    <dbReference type="NCBI Taxonomy" id="354355"/>
    <lineage>
        <taxon>Bacteria</taxon>
        <taxon>Pseudomonadati</taxon>
        <taxon>Bacteroidota</taxon>
        <taxon>Chitinophagia</taxon>
        <taxon>Chitinophagales</taxon>
        <taxon>Chitinophagaceae</taxon>
        <taxon>Niastella</taxon>
    </lineage>
</organism>
<dbReference type="RefSeq" id="WP_081197430.1">
    <property type="nucleotide sequence ID" value="NZ_FOCZ01000003.1"/>
</dbReference>
<dbReference type="Proteomes" id="UP000192610">
    <property type="component" value="Unassembled WGS sequence"/>
</dbReference>
<evidence type="ECO:0000313" key="2">
    <source>
        <dbReference type="Proteomes" id="UP000192610"/>
    </source>
</evidence>
<gene>
    <name evidence="1" type="ORF">A4H97_21780</name>
</gene>
<reference evidence="2" key="1">
    <citation type="submission" date="2016-04" db="EMBL/GenBank/DDBJ databases">
        <authorList>
            <person name="Chen L."/>
            <person name="Zhuang W."/>
            <person name="Wang G."/>
        </authorList>
    </citation>
    <scope>NUCLEOTIDE SEQUENCE [LARGE SCALE GENOMIC DNA]</scope>
    <source>
        <strain evidence="2">17621</strain>
    </source>
</reference>
<sequence length="59" mass="6789">MKKDKTLIALLDKLKSKADFNKVEFVDYWDGDLCAIGFKRGIRLVYLSSWNFSDGRSKG</sequence>
<proteinExistence type="predicted"/>
<comment type="caution">
    <text evidence="1">The sequence shown here is derived from an EMBL/GenBank/DDBJ whole genome shotgun (WGS) entry which is preliminary data.</text>
</comment>
<keyword evidence="2" id="KW-1185">Reference proteome</keyword>